<proteinExistence type="predicted"/>
<evidence type="ECO:0000313" key="2">
    <source>
        <dbReference type="Proteomes" id="UP001596060"/>
    </source>
</evidence>
<dbReference type="EMBL" id="JBHSLU010000017">
    <property type="protein sequence ID" value="MFC5505481.1"/>
    <property type="molecule type" value="Genomic_DNA"/>
</dbReference>
<comment type="caution">
    <text evidence="1">The sequence shown here is derived from an EMBL/GenBank/DDBJ whole genome shotgun (WGS) entry which is preliminary data.</text>
</comment>
<evidence type="ECO:0000313" key="1">
    <source>
        <dbReference type="EMBL" id="MFC5505481.1"/>
    </source>
</evidence>
<accession>A0ABW0NZR3</accession>
<organism evidence="1 2">
    <name type="scientific">Bosea massiliensis</name>
    <dbReference type="NCBI Taxonomy" id="151419"/>
    <lineage>
        <taxon>Bacteria</taxon>
        <taxon>Pseudomonadati</taxon>
        <taxon>Pseudomonadota</taxon>
        <taxon>Alphaproteobacteria</taxon>
        <taxon>Hyphomicrobiales</taxon>
        <taxon>Boseaceae</taxon>
        <taxon>Bosea</taxon>
    </lineage>
</organism>
<keyword evidence="2" id="KW-1185">Reference proteome</keyword>
<protein>
    <submittedName>
        <fullName evidence="1">Uncharacterized protein</fullName>
    </submittedName>
</protein>
<dbReference type="RefSeq" id="WP_377816645.1">
    <property type="nucleotide sequence ID" value="NZ_JBHSLU010000017.1"/>
</dbReference>
<sequence>MKQSDFRTGQLWRVIKEGAYLWGWKPCGPGAQQGWRQTLAVGTILTCSGPSMSSGDGVPIVKWADEHGQPLAGDCEFQPAIGGMWSSAPADGYLEIVLPAFVKSFDEVRAWTDYERCMAVQNYDYKVDDWETFAKNAPATLVARAEEFKNAQKVPSVIWDPNDNDEGYLLVCDGRWPPDVVELCEQIAESATEGPLSVKE</sequence>
<dbReference type="Proteomes" id="UP001596060">
    <property type="component" value="Unassembled WGS sequence"/>
</dbReference>
<reference evidence="2" key="1">
    <citation type="journal article" date="2019" name="Int. J. Syst. Evol. Microbiol.">
        <title>The Global Catalogue of Microorganisms (GCM) 10K type strain sequencing project: providing services to taxonomists for standard genome sequencing and annotation.</title>
        <authorList>
            <consortium name="The Broad Institute Genomics Platform"/>
            <consortium name="The Broad Institute Genome Sequencing Center for Infectious Disease"/>
            <person name="Wu L."/>
            <person name="Ma J."/>
        </authorList>
    </citation>
    <scope>NUCLEOTIDE SEQUENCE [LARGE SCALE GENOMIC DNA]</scope>
    <source>
        <strain evidence="2">CCUG 43117</strain>
    </source>
</reference>
<gene>
    <name evidence="1" type="ORF">ACFPN9_09450</name>
</gene>
<name>A0ABW0NZR3_9HYPH</name>